<accession>A0A066WDK9</accession>
<evidence type="ECO:0000313" key="1">
    <source>
        <dbReference type="EMBL" id="KDN49189.1"/>
    </source>
</evidence>
<organism evidence="1 2">
    <name type="scientific">Tilletiaria anomala (strain ATCC 24038 / CBS 436.72 / UBC 951)</name>
    <dbReference type="NCBI Taxonomy" id="1037660"/>
    <lineage>
        <taxon>Eukaryota</taxon>
        <taxon>Fungi</taxon>
        <taxon>Dikarya</taxon>
        <taxon>Basidiomycota</taxon>
        <taxon>Ustilaginomycotina</taxon>
        <taxon>Exobasidiomycetes</taxon>
        <taxon>Georgefischeriales</taxon>
        <taxon>Tilletiariaceae</taxon>
        <taxon>Tilletiaria</taxon>
    </lineage>
</organism>
<dbReference type="PROSITE" id="PS51257">
    <property type="entry name" value="PROKAR_LIPOPROTEIN"/>
    <property type="match status" value="1"/>
</dbReference>
<comment type="caution">
    <text evidence="1">The sequence shown here is derived from an EMBL/GenBank/DDBJ whole genome shotgun (WGS) entry which is preliminary data.</text>
</comment>
<dbReference type="EMBL" id="JMSN01000022">
    <property type="protein sequence ID" value="KDN49189.1"/>
    <property type="molecule type" value="Genomic_DNA"/>
</dbReference>
<name>A0A066WDK9_TILAU</name>
<proteinExistence type="predicted"/>
<reference evidence="1 2" key="1">
    <citation type="submission" date="2014-05" db="EMBL/GenBank/DDBJ databases">
        <title>Draft genome sequence of a rare smut relative, Tilletiaria anomala UBC 951.</title>
        <authorList>
            <consortium name="DOE Joint Genome Institute"/>
            <person name="Toome M."/>
            <person name="Kuo A."/>
            <person name="Henrissat B."/>
            <person name="Lipzen A."/>
            <person name="Tritt A."/>
            <person name="Yoshinaga Y."/>
            <person name="Zane M."/>
            <person name="Barry K."/>
            <person name="Grigoriev I.V."/>
            <person name="Spatafora J.W."/>
            <person name="Aimea M.C."/>
        </authorList>
    </citation>
    <scope>NUCLEOTIDE SEQUENCE [LARGE SCALE GENOMIC DNA]</scope>
    <source>
        <strain evidence="1 2">UBC 951</strain>
    </source>
</reference>
<dbReference type="HOGENOM" id="CLU_1897651_0_0_1"/>
<dbReference type="Proteomes" id="UP000027361">
    <property type="component" value="Unassembled WGS sequence"/>
</dbReference>
<sequence>MTTAMRIQLIARGASCNNNNPPLSCSCSHILDENARPISMPCLSAIPRSRGPVIEVTLLRRASVFRYSRYVEDLVICAQTKCVLRSTVLPGIKQLIRHDRAGVGMLRESRWLSWRQDMRFAAPRATVCKLLEAP</sequence>
<dbReference type="RefSeq" id="XP_013244272.1">
    <property type="nucleotide sequence ID" value="XM_013388818.1"/>
</dbReference>
<protein>
    <submittedName>
        <fullName evidence="1">Uncharacterized protein</fullName>
    </submittedName>
</protein>
<dbReference type="GeneID" id="25267816"/>
<evidence type="ECO:0000313" key="2">
    <source>
        <dbReference type="Proteomes" id="UP000027361"/>
    </source>
</evidence>
<gene>
    <name evidence="1" type="ORF">K437DRAFT_78478</name>
</gene>
<dbReference type="InParanoid" id="A0A066WDK9"/>
<dbReference type="AlphaFoldDB" id="A0A066WDK9"/>
<keyword evidence="2" id="KW-1185">Reference proteome</keyword>